<keyword evidence="4" id="KW-1185">Reference proteome</keyword>
<evidence type="ECO:0000313" key="4">
    <source>
        <dbReference type="Proteomes" id="UP000623467"/>
    </source>
</evidence>
<dbReference type="SUPFAM" id="SSF52047">
    <property type="entry name" value="RNI-like"/>
    <property type="match status" value="1"/>
</dbReference>
<protein>
    <submittedName>
        <fullName evidence="3">F-box domain-containing protein</fullName>
    </submittedName>
</protein>
<evidence type="ECO:0000259" key="2">
    <source>
        <dbReference type="Pfam" id="PF12937"/>
    </source>
</evidence>
<feature type="domain" description="F-box" evidence="2">
    <location>
        <begin position="47"/>
        <end position="97"/>
    </location>
</feature>
<dbReference type="InterPro" id="IPR036047">
    <property type="entry name" value="F-box-like_dom_sf"/>
</dbReference>
<dbReference type="SUPFAM" id="SSF81383">
    <property type="entry name" value="F-box domain"/>
    <property type="match status" value="1"/>
</dbReference>
<dbReference type="Gene3D" id="1.20.1280.50">
    <property type="match status" value="1"/>
</dbReference>
<dbReference type="EMBL" id="JACAZH010000001">
    <property type="protein sequence ID" value="KAF7376872.1"/>
    <property type="molecule type" value="Genomic_DNA"/>
</dbReference>
<reference evidence="3" key="1">
    <citation type="submission" date="2020-05" db="EMBL/GenBank/DDBJ databases">
        <title>Mycena genomes resolve the evolution of fungal bioluminescence.</title>
        <authorList>
            <person name="Tsai I.J."/>
        </authorList>
    </citation>
    <scope>NUCLEOTIDE SEQUENCE</scope>
    <source>
        <strain evidence="3">160909Yilan</strain>
    </source>
</reference>
<dbReference type="OrthoDB" id="2884925at2759"/>
<evidence type="ECO:0000313" key="3">
    <source>
        <dbReference type="EMBL" id="KAF7376872.1"/>
    </source>
</evidence>
<dbReference type="AlphaFoldDB" id="A0A8H7DKM5"/>
<gene>
    <name evidence="3" type="ORF">MSAN_00104800</name>
</gene>
<accession>A0A8H7DKM5</accession>
<dbReference type="InterPro" id="IPR001810">
    <property type="entry name" value="F-box_dom"/>
</dbReference>
<comment type="caution">
    <text evidence="3">The sequence shown here is derived from an EMBL/GenBank/DDBJ whole genome shotgun (WGS) entry which is preliminary data.</text>
</comment>
<organism evidence="3 4">
    <name type="scientific">Mycena sanguinolenta</name>
    <dbReference type="NCBI Taxonomy" id="230812"/>
    <lineage>
        <taxon>Eukaryota</taxon>
        <taxon>Fungi</taxon>
        <taxon>Dikarya</taxon>
        <taxon>Basidiomycota</taxon>
        <taxon>Agaricomycotina</taxon>
        <taxon>Agaricomycetes</taxon>
        <taxon>Agaricomycetidae</taxon>
        <taxon>Agaricales</taxon>
        <taxon>Marasmiineae</taxon>
        <taxon>Mycenaceae</taxon>
        <taxon>Mycena</taxon>
    </lineage>
</organism>
<dbReference type="Proteomes" id="UP000623467">
    <property type="component" value="Unassembled WGS sequence"/>
</dbReference>
<feature type="coiled-coil region" evidence="1">
    <location>
        <begin position="5"/>
        <end position="32"/>
    </location>
</feature>
<dbReference type="Pfam" id="PF12937">
    <property type="entry name" value="F-box-like"/>
    <property type="match status" value="1"/>
</dbReference>
<sequence length="375" mass="41890">MLNFMEEDRVRILDLEAQIRVLERSISTLRAEQELTQNRLDAYKYPILTLPHEITSKIFTHFLPMYPAAPASLTSLTHVCRHWRDVALANPALWCTMMIEVDVKTTPYARAQIRAMSDAWIGRSGSRPLSIHINSANPAFLHELFTEPSTMDSARWAHLTLDAPLSALPKTGCPLPALRSLDFTSLAFTIIGEAFTFYEAPQLHIAVLSGRVIPRVTLPWTQLLCLTLHNVDLYHSIRILRQTPNLMRCTITLSDNVIPELELGSRLAQEADVVLPCVESLILYDDSWFQALAESRVLDLFVVPSLARLELDAGFLGEAPISALESFLSKAGCSSLQEVCIRGQSTINDGNGICQAFPAIRRFSFPDSSSDEAER</sequence>
<evidence type="ECO:0000256" key="1">
    <source>
        <dbReference type="SAM" id="Coils"/>
    </source>
</evidence>
<keyword evidence="1" id="KW-0175">Coiled coil</keyword>
<proteinExistence type="predicted"/>
<name>A0A8H7DKM5_9AGAR</name>